<dbReference type="PROSITE" id="PS00130">
    <property type="entry name" value="U_DNA_GLYCOSYLASE"/>
    <property type="match status" value="1"/>
</dbReference>
<dbReference type="NCBIfam" id="NF003588">
    <property type="entry name" value="PRK05254.1-1"/>
    <property type="match status" value="1"/>
</dbReference>
<evidence type="ECO:0000256" key="3">
    <source>
        <dbReference type="ARBA" id="ARBA00022801"/>
    </source>
</evidence>
<dbReference type="HAMAP" id="MF_00148">
    <property type="entry name" value="UDG"/>
    <property type="match status" value="1"/>
</dbReference>
<keyword evidence="2" id="KW-0227">DNA damage</keyword>
<sequence length="211" mass="23747">MQLFNQLHPDWKQVLEPYRDSIRRIEDELRELDIAPRPSRVFRALEQSIESTKVVIFGQDPYPTQGHAEGIAFKVTKEVSHLPASLRNIFSELSSDCGVTRIDGDLSDWFNQGVMLINRILTTEVGGSLTHADIGWKEITDAVAKELGNHQVVALLWGKSAGEFSDNFQPSLRIESAHPSPLSAYRGFFGSKPFSRCNNILKAQGKTPIRW</sequence>
<dbReference type="EMBL" id="CAEZSB010000062">
    <property type="protein sequence ID" value="CAB4534612.1"/>
    <property type="molecule type" value="Genomic_DNA"/>
</dbReference>
<dbReference type="CDD" id="cd10027">
    <property type="entry name" value="UDG-F1-like"/>
    <property type="match status" value="1"/>
</dbReference>
<evidence type="ECO:0000256" key="2">
    <source>
        <dbReference type="ARBA" id="ARBA00022763"/>
    </source>
</evidence>
<protein>
    <submittedName>
        <fullName evidence="6">Unannotated protein</fullName>
    </submittedName>
</protein>
<dbReference type="InterPro" id="IPR018085">
    <property type="entry name" value="Ura-DNA_Glyclase_AS"/>
</dbReference>
<dbReference type="GO" id="GO:0097510">
    <property type="term" value="P:base-excision repair, AP site formation via deaminated base removal"/>
    <property type="evidence" value="ECO:0007669"/>
    <property type="project" value="TreeGrafter"/>
</dbReference>
<dbReference type="PANTHER" id="PTHR11264">
    <property type="entry name" value="URACIL-DNA GLYCOSYLASE"/>
    <property type="match status" value="1"/>
</dbReference>
<dbReference type="InterPro" id="IPR005122">
    <property type="entry name" value="Uracil-DNA_glycosylase-like"/>
</dbReference>
<accession>A0A6J6B6A5</accession>
<keyword evidence="3" id="KW-0378">Hydrolase</keyword>
<dbReference type="SMART" id="SM00987">
    <property type="entry name" value="UreE_C"/>
    <property type="match status" value="1"/>
</dbReference>
<proteinExistence type="inferred from homology"/>
<name>A0A6J6B6A5_9ZZZZ</name>
<dbReference type="Pfam" id="PF03167">
    <property type="entry name" value="UDG"/>
    <property type="match status" value="1"/>
</dbReference>
<dbReference type="PANTHER" id="PTHR11264:SF0">
    <property type="entry name" value="URACIL-DNA GLYCOSYLASE"/>
    <property type="match status" value="1"/>
</dbReference>
<dbReference type="SMART" id="SM00986">
    <property type="entry name" value="UDG"/>
    <property type="match status" value="1"/>
</dbReference>
<reference evidence="6" key="1">
    <citation type="submission" date="2020-05" db="EMBL/GenBank/DDBJ databases">
        <authorList>
            <person name="Chiriac C."/>
            <person name="Salcher M."/>
            <person name="Ghai R."/>
            <person name="Kavagutti S V."/>
        </authorList>
    </citation>
    <scope>NUCLEOTIDE SEQUENCE</scope>
</reference>
<dbReference type="AlphaFoldDB" id="A0A6J6B6A5"/>
<feature type="domain" description="Uracil-DNA glycosylase-like" evidence="5">
    <location>
        <begin position="45"/>
        <end position="201"/>
    </location>
</feature>
<dbReference type="InterPro" id="IPR036895">
    <property type="entry name" value="Uracil-DNA_glycosylase-like_sf"/>
</dbReference>
<keyword evidence="4" id="KW-0234">DNA repair</keyword>
<gene>
    <name evidence="6" type="ORF">UFOPK1395_00692</name>
</gene>
<evidence type="ECO:0000259" key="5">
    <source>
        <dbReference type="SMART" id="SM00986"/>
    </source>
</evidence>
<organism evidence="6">
    <name type="scientific">freshwater metagenome</name>
    <dbReference type="NCBI Taxonomy" id="449393"/>
    <lineage>
        <taxon>unclassified sequences</taxon>
        <taxon>metagenomes</taxon>
        <taxon>ecological metagenomes</taxon>
    </lineage>
</organism>
<comment type="similarity">
    <text evidence="1">Belongs to the uracil-DNA glycosylase (UDG) superfamily. UNG family.</text>
</comment>
<evidence type="ECO:0000256" key="1">
    <source>
        <dbReference type="ARBA" id="ARBA00008184"/>
    </source>
</evidence>
<dbReference type="SUPFAM" id="SSF52141">
    <property type="entry name" value="Uracil-DNA glycosylase-like"/>
    <property type="match status" value="1"/>
</dbReference>
<evidence type="ECO:0000256" key="4">
    <source>
        <dbReference type="ARBA" id="ARBA00023204"/>
    </source>
</evidence>
<dbReference type="InterPro" id="IPR002043">
    <property type="entry name" value="UDG_fam1"/>
</dbReference>
<evidence type="ECO:0000313" key="6">
    <source>
        <dbReference type="EMBL" id="CAB4534612.1"/>
    </source>
</evidence>
<dbReference type="GO" id="GO:0004844">
    <property type="term" value="F:uracil DNA N-glycosylase activity"/>
    <property type="evidence" value="ECO:0007669"/>
    <property type="project" value="InterPro"/>
</dbReference>
<dbReference type="NCBIfam" id="NF003592">
    <property type="entry name" value="PRK05254.1-5"/>
    <property type="match status" value="1"/>
</dbReference>
<dbReference type="Gene3D" id="3.40.470.10">
    <property type="entry name" value="Uracil-DNA glycosylase-like domain"/>
    <property type="match status" value="1"/>
</dbReference>